<keyword evidence="1" id="KW-0862">Zinc</keyword>
<evidence type="ECO:0000313" key="5">
    <source>
        <dbReference type="EMBL" id="KAJ3739044.1"/>
    </source>
</evidence>
<dbReference type="Proteomes" id="UP001142393">
    <property type="component" value="Unassembled WGS sequence"/>
</dbReference>
<dbReference type="InterPro" id="IPR001841">
    <property type="entry name" value="Znf_RING"/>
</dbReference>
<dbReference type="AlphaFoldDB" id="A0A9W8TSD9"/>
<dbReference type="EMBL" id="MU802044">
    <property type="protein sequence ID" value="KAJ3982864.1"/>
    <property type="molecule type" value="Genomic_DNA"/>
</dbReference>
<feature type="compositionally biased region" description="Basic and acidic residues" evidence="3">
    <location>
        <begin position="375"/>
        <end position="393"/>
    </location>
</feature>
<dbReference type="GO" id="GO:0008270">
    <property type="term" value="F:zinc ion binding"/>
    <property type="evidence" value="ECO:0007669"/>
    <property type="project" value="UniProtKB-KW"/>
</dbReference>
<comment type="caution">
    <text evidence="5">The sequence shown here is derived from an EMBL/GenBank/DDBJ whole genome shotgun (WGS) entry which is preliminary data.</text>
</comment>
<evidence type="ECO:0000256" key="2">
    <source>
        <dbReference type="SAM" id="Coils"/>
    </source>
</evidence>
<evidence type="ECO:0000256" key="3">
    <source>
        <dbReference type="SAM" id="MobiDB-lite"/>
    </source>
</evidence>
<keyword evidence="7" id="KW-1185">Reference proteome</keyword>
<keyword evidence="1" id="KW-0479">Metal-binding</keyword>
<evidence type="ECO:0000313" key="7">
    <source>
        <dbReference type="Proteomes" id="UP001142393"/>
    </source>
</evidence>
<reference evidence="5" key="1">
    <citation type="submission" date="2022-08" db="EMBL/GenBank/DDBJ databases">
        <authorList>
            <consortium name="DOE Joint Genome Institute"/>
            <person name="Min B."/>
            <person name="Sierra-Patev S."/>
            <person name="Naranjo-Ortiz M."/>
            <person name="Looney B."/>
            <person name="Konkel Z."/>
            <person name="Slot J.C."/>
            <person name="Sakamoto Y."/>
            <person name="Steenwyk J.L."/>
            <person name="Rokas A."/>
            <person name="Carro J."/>
            <person name="Camarero S."/>
            <person name="Ferreira P."/>
            <person name="Molpeceres G."/>
            <person name="Ruiz-duenas F.J."/>
            <person name="Serrano A."/>
            <person name="Henrissat B."/>
            <person name="Drula E."/>
            <person name="Hughes K.W."/>
            <person name="Mata J.L."/>
            <person name="Ishikawa N.K."/>
            <person name="Vargas-Isla R."/>
            <person name="Ushijima S."/>
            <person name="Smith C.A."/>
            <person name="Ahrendt S."/>
            <person name="Andreopoulos W."/>
            <person name="He G."/>
            <person name="LaButti K."/>
            <person name="Lipzen A."/>
            <person name="Ng V."/>
            <person name="Riley R."/>
            <person name="Sandor L."/>
            <person name="Barry K."/>
            <person name="Martinez A.T."/>
            <person name="Xiao Y."/>
            <person name="Gibbons J.G."/>
            <person name="Terashima K."/>
            <person name="Hibbett D.S."/>
            <person name="Grigoriev I.V."/>
        </authorList>
    </citation>
    <scope>NUCLEOTIDE SEQUENCE</scope>
    <source>
        <strain evidence="5">TFB7810</strain>
    </source>
</reference>
<dbReference type="Proteomes" id="UP001163850">
    <property type="component" value="Unassembled WGS sequence"/>
</dbReference>
<organism evidence="5 7">
    <name type="scientific">Lentinula detonsa</name>
    <dbReference type="NCBI Taxonomy" id="2804962"/>
    <lineage>
        <taxon>Eukaryota</taxon>
        <taxon>Fungi</taxon>
        <taxon>Dikarya</taxon>
        <taxon>Basidiomycota</taxon>
        <taxon>Agaricomycotina</taxon>
        <taxon>Agaricomycetes</taxon>
        <taxon>Agaricomycetidae</taxon>
        <taxon>Agaricales</taxon>
        <taxon>Marasmiineae</taxon>
        <taxon>Omphalotaceae</taxon>
        <taxon>Lentinula</taxon>
    </lineage>
</organism>
<accession>A0AA38PW63</accession>
<dbReference type="Gene3D" id="3.30.40.10">
    <property type="entry name" value="Zinc/RING finger domain, C3HC4 (zinc finger)"/>
    <property type="match status" value="1"/>
</dbReference>
<dbReference type="InterPro" id="IPR013083">
    <property type="entry name" value="Znf_RING/FYVE/PHD"/>
</dbReference>
<protein>
    <recommendedName>
        <fullName evidence="4">RING-type domain-containing protein</fullName>
    </recommendedName>
</protein>
<accession>A0A9W8TSD9</accession>
<feature type="region of interest" description="Disordered" evidence="3">
    <location>
        <begin position="264"/>
        <end position="425"/>
    </location>
</feature>
<keyword evidence="1" id="KW-0863">Zinc-finger</keyword>
<reference evidence="6" key="2">
    <citation type="submission" date="2022-08" db="EMBL/GenBank/DDBJ databases">
        <authorList>
            <consortium name="DOE Joint Genome Institute"/>
            <person name="Min B."/>
            <person name="Riley R."/>
            <person name="Sierra-Patev S."/>
            <person name="Naranjo-Ortiz M."/>
            <person name="Looney B."/>
            <person name="Konkel Z."/>
            <person name="Slot J.C."/>
            <person name="Sakamoto Y."/>
            <person name="Steenwyk J.L."/>
            <person name="Rokas A."/>
            <person name="Carro J."/>
            <person name="Camarero S."/>
            <person name="Ferreira P."/>
            <person name="Molpeceres G."/>
            <person name="Ruiz-Duenas F.J."/>
            <person name="Serrano A."/>
            <person name="Henrissat B."/>
            <person name="Drula E."/>
            <person name="Hughes K.W."/>
            <person name="Mata J.L."/>
            <person name="Ishikawa N.K."/>
            <person name="Vargas-Isla R."/>
            <person name="Ushijima S."/>
            <person name="Smith C.A."/>
            <person name="Ahrendt S."/>
            <person name="Andreopoulos W."/>
            <person name="He G."/>
            <person name="Labutti K."/>
            <person name="Lipzen A."/>
            <person name="Ng V."/>
            <person name="Sandor L."/>
            <person name="Barry K."/>
            <person name="Martinez A.T."/>
            <person name="Xiao Y."/>
            <person name="Gibbons J.G."/>
            <person name="Terashima K."/>
            <person name="Hibbett D.S."/>
            <person name="Grigoriev I.V."/>
        </authorList>
    </citation>
    <scope>NUCLEOTIDE SEQUENCE</scope>
    <source>
        <strain evidence="6">TFB7829</strain>
    </source>
</reference>
<proteinExistence type="predicted"/>
<feature type="compositionally biased region" description="Polar residues" evidence="3">
    <location>
        <begin position="299"/>
        <end position="334"/>
    </location>
</feature>
<feature type="coiled-coil region" evidence="2">
    <location>
        <begin position="180"/>
        <end position="218"/>
    </location>
</feature>
<feature type="compositionally biased region" description="Pro residues" evidence="3">
    <location>
        <begin position="268"/>
        <end position="294"/>
    </location>
</feature>
<dbReference type="PROSITE" id="PS50089">
    <property type="entry name" value="ZF_RING_2"/>
    <property type="match status" value="1"/>
</dbReference>
<name>A0A9W8TSD9_9AGAR</name>
<keyword evidence="2" id="KW-0175">Coiled coil</keyword>
<dbReference type="EMBL" id="JANVFU010000020">
    <property type="protein sequence ID" value="KAJ3739044.1"/>
    <property type="molecule type" value="Genomic_DNA"/>
</dbReference>
<feature type="domain" description="RING-type" evidence="4">
    <location>
        <begin position="10"/>
        <end position="56"/>
    </location>
</feature>
<reference evidence="5 7" key="3">
    <citation type="journal article" date="2023" name="Proc. Natl. Acad. Sci. U.S.A.">
        <title>A global phylogenomic analysis of the shiitake genus Lentinula.</title>
        <authorList>
            <person name="Sierra-Patev S."/>
            <person name="Min B."/>
            <person name="Naranjo-Ortiz M."/>
            <person name="Looney B."/>
            <person name="Konkel Z."/>
            <person name="Slot J.C."/>
            <person name="Sakamoto Y."/>
            <person name="Steenwyk J.L."/>
            <person name="Rokas A."/>
            <person name="Carro J."/>
            <person name="Camarero S."/>
            <person name="Ferreira P."/>
            <person name="Molpeceres G."/>
            <person name="Ruiz-Duenas F.J."/>
            <person name="Serrano A."/>
            <person name="Henrissat B."/>
            <person name="Drula E."/>
            <person name="Hughes K.W."/>
            <person name="Mata J.L."/>
            <person name="Ishikawa N.K."/>
            <person name="Vargas-Isla R."/>
            <person name="Ushijima S."/>
            <person name="Smith C.A."/>
            <person name="Donoghue J."/>
            <person name="Ahrendt S."/>
            <person name="Andreopoulos W."/>
            <person name="He G."/>
            <person name="LaButti K."/>
            <person name="Lipzen A."/>
            <person name="Ng V."/>
            <person name="Riley R."/>
            <person name="Sandor L."/>
            <person name="Barry K."/>
            <person name="Martinez A.T."/>
            <person name="Xiao Y."/>
            <person name="Gibbons J.G."/>
            <person name="Terashima K."/>
            <person name="Grigoriev I.V."/>
            <person name="Hibbett D."/>
        </authorList>
    </citation>
    <scope>NUCLEOTIDE SEQUENCE [LARGE SCALE GENOMIC DNA]</scope>
    <source>
        <strain evidence="5 7">TFB7810</strain>
    </source>
</reference>
<dbReference type="SUPFAM" id="SSF57850">
    <property type="entry name" value="RING/U-box"/>
    <property type="match status" value="1"/>
</dbReference>
<gene>
    <name evidence="5" type="ORF">DFH05DRAFT_1546831</name>
    <name evidence="6" type="ORF">F5890DRAFT_1566941</name>
</gene>
<evidence type="ECO:0000313" key="6">
    <source>
        <dbReference type="EMBL" id="KAJ3982864.1"/>
    </source>
</evidence>
<sequence length="425" mass="47677">MLTLLPGSYCDVCAEEFSSQCLPHTIPCGHVLCASCCHSIVEKTSQRLSPVCPFCREQFTIDTVRLIHTDFSSSGWNTPRRLPKTLDMSSNDSTTNLWSRREEKLLFPEGGNSRTRDEARRLEDKVAKVAAKKCSVEEVNSLHHELEQWLKSTSKLDDQTSSLYLSAALLRAILMNHVAHAEASKSAKNIEQNLKVKLEELEKSNKNLEAELHRQVSRCRHVLWYGTVANVIFIQRREYSQKVQECTSLRTEVSRVKALASTLGTIPTPLPESRPRAMSPPPPPSTPAPAPAPAPLLSRFNSLHARSTSMHASRPSTPAYSVRSYTPSIRSQTPGPMRLPTPSPQQIRSQTPAPPVPTRPRRLSLSSPPKMTRSISEEKQEMHERWIPPRYPDDDISSVKPFRHSRTGSVTPKSRLARSPSPSRY</sequence>
<evidence type="ECO:0000256" key="1">
    <source>
        <dbReference type="PROSITE-ProRule" id="PRU00175"/>
    </source>
</evidence>
<evidence type="ECO:0000259" key="4">
    <source>
        <dbReference type="PROSITE" id="PS50089"/>
    </source>
</evidence>